<dbReference type="OrthoDB" id="20621at2759"/>
<organism evidence="2 3">
    <name type="scientific">Gonium pectorale</name>
    <name type="common">Green alga</name>
    <dbReference type="NCBI Taxonomy" id="33097"/>
    <lineage>
        <taxon>Eukaryota</taxon>
        <taxon>Viridiplantae</taxon>
        <taxon>Chlorophyta</taxon>
        <taxon>core chlorophytes</taxon>
        <taxon>Chlorophyceae</taxon>
        <taxon>CS clade</taxon>
        <taxon>Chlamydomonadales</taxon>
        <taxon>Volvocaceae</taxon>
        <taxon>Gonium</taxon>
    </lineage>
</organism>
<dbReference type="PANTHER" id="PTHR37769:SF1">
    <property type="entry name" value="OS08G0243900 PROTEIN"/>
    <property type="match status" value="1"/>
</dbReference>
<feature type="region of interest" description="Disordered" evidence="1">
    <location>
        <begin position="199"/>
        <end position="308"/>
    </location>
</feature>
<dbReference type="AlphaFoldDB" id="A0A150G613"/>
<proteinExistence type="predicted"/>
<evidence type="ECO:0000313" key="3">
    <source>
        <dbReference type="Proteomes" id="UP000075714"/>
    </source>
</evidence>
<name>A0A150G613_GONPE</name>
<evidence type="ECO:0000256" key="1">
    <source>
        <dbReference type="SAM" id="MobiDB-lite"/>
    </source>
</evidence>
<keyword evidence="3" id="KW-1185">Reference proteome</keyword>
<comment type="caution">
    <text evidence="2">The sequence shown here is derived from an EMBL/GenBank/DDBJ whole genome shotgun (WGS) entry which is preliminary data.</text>
</comment>
<evidence type="ECO:0000313" key="2">
    <source>
        <dbReference type="EMBL" id="KXZ45271.1"/>
    </source>
</evidence>
<feature type="compositionally biased region" description="Low complexity" evidence="1">
    <location>
        <begin position="294"/>
        <end position="308"/>
    </location>
</feature>
<dbReference type="EMBL" id="LSYV01000057">
    <property type="protein sequence ID" value="KXZ45271.1"/>
    <property type="molecule type" value="Genomic_DNA"/>
</dbReference>
<dbReference type="PANTHER" id="PTHR37769">
    <property type="entry name" value="OS08G0243900 PROTEIN"/>
    <property type="match status" value="1"/>
</dbReference>
<accession>A0A150G613</accession>
<evidence type="ECO:0008006" key="4">
    <source>
        <dbReference type="Google" id="ProtNLM"/>
    </source>
</evidence>
<reference evidence="3" key="1">
    <citation type="journal article" date="2016" name="Nat. Commun.">
        <title>The Gonium pectorale genome demonstrates co-option of cell cycle regulation during the evolution of multicellularity.</title>
        <authorList>
            <person name="Hanschen E.R."/>
            <person name="Marriage T.N."/>
            <person name="Ferris P.J."/>
            <person name="Hamaji T."/>
            <person name="Toyoda A."/>
            <person name="Fujiyama A."/>
            <person name="Neme R."/>
            <person name="Noguchi H."/>
            <person name="Minakuchi Y."/>
            <person name="Suzuki M."/>
            <person name="Kawai-Toyooka H."/>
            <person name="Smith D.R."/>
            <person name="Sparks H."/>
            <person name="Anderson J."/>
            <person name="Bakaric R."/>
            <person name="Luria V."/>
            <person name="Karger A."/>
            <person name="Kirschner M.W."/>
            <person name="Durand P.M."/>
            <person name="Michod R.E."/>
            <person name="Nozaki H."/>
            <person name="Olson B.J."/>
        </authorList>
    </citation>
    <scope>NUCLEOTIDE SEQUENCE [LARGE SCALE GENOMIC DNA]</scope>
    <source>
        <strain evidence="3">NIES-2863</strain>
    </source>
</reference>
<dbReference type="STRING" id="33097.A0A150G613"/>
<feature type="compositionally biased region" description="Basic and acidic residues" evidence="1">
    <location>
        <begin position="127"/>
        <end position="137"/>
    </location>
</feature>
<protein>
    <recommendedName>
        <fullName evidence="4">MHD domain-containing protein</fullName>
    </recommendedName>
</protein>
<sequence length="598" mass="60842">MAVLQASAQVADGWDILASTQGIPLMCGRVDVMHRKFTVTYRVAGGLVFLLVTGPSANAFGCVQLLGQVVRVVTVAAAEGKALEVTPDRLERRFGEVFLAVDALLGSGGVLDSAAALTRAHATLDNLQDKDRGDKGGKGAPEPPKTPPQRAGGRVTRRTLQGAIDQLALLSFSTGAAMQRAVPRPGFALPDGAAAAAGPQAAARGHLPGQDPFALQGPAAPVQSAQSADPFGDDDIFGFGNGAAKKAPAPAAKPAAADPFPDPFAASDPFAPAAPAPGSEAAKPPAGDWTSFDGAAAAKGPAAAGPKATATGFEGNAFGDSAFPAPPPPVVPAEPVLRLSEVWRGEVAGGCLRRCGLSGRVEWVSEAAKAKVHTVQFMMQVPDVAAEQLSAALTAARRHPACCRPGPSAGVLLADGIQSKPHPGAPLLTYHLPPGACRPPLQVHLGASSQLTQDGRRLLTLGLHYAVSPQLAERSADLEVELHVPAMLGPPLRVSPDGAAFDARACSLRWQRPGPLASLDRTGAAAEPLVACFLVAPGSEDDAGAVDEMLRGRVRAVVGLRGVEGAGSVSGAGLAQGVLQLEATPALVGWRAEVTATL</sequence>
<feature type="region of interest" description="Disordered" evidence="1">
    <location>
        <begin position="125"/>
        <end position="156"/>
    </location>
</feature>
<feature type="compositionally biased region" description="Low complexity" evidence="1">
    <location>
        <begin position="242"/>
        <end position="287"/>
    </location>
</feature>
<dbReference type="Proteomes" id="UP000075714">
    <property type="component" value="Unassembled WGS sequence"/>
</dbReference>
<gene>
    <name evidence="2" type="ORF">GPECTOR_56g367</name>
</gene>